<evidence type="ECO:0000259" key="19">
    <source>
        <dbReference type="PROSITE" id="PS50011"/>
    </source>
</evidence>
<dbReference type="Ensembl" id="ENSMMOT00000025092.1">
    <property type="protein sequence ID" value="ENSMMOP00000024679.1"/>
    <property type="gene ID" value="ENSMMOG00000018759.1"/>
</dbReference>
<dbReference type="GO" id="GO:0005634">
    <property type="term" value="C:nucleus"/>
    <property type="evidence" value="ECO:0007669"/>
    <property type="project" value="UniProtKB-SubCell"/>
</dbReference>
<dbReference type="GO" id="GO:0005737">
    <property type="term" value="C:cytoplasm"/>
    <property type="evidence" value="ECO:0007669"/>
    <property type="project" value="TreeGrafter"/>
</dbReference>
<dbReference type="GO" id="GO:0005524">
    <property type="term" value="F:ATP binding"/>
    <property type="evidence" value="ECO:0007669"/>
    <property type="project" value="UniProtKB-UniRule"/>
</dbReference>
<name>A0A3Q3XF93_MOLML</name>
<evidence type="ECO:0000256" key="1">
    <source>
        <dbReference type="ARBA" id="ARBA00004123"/>
    </source>
</evidence>
<evidence type="ECO:0000256" key="10">
    <source>
        <dbReference type="ARBA" id="ARBA00022840"/>
    </source>
</evidence>
<comment type="catalytic activity">
    <reaction evidence="15">
        <text>L-threonyl-[protein] + ATP = O-phospho-L-threonyl-[protein] + ADP + H(+)</text>
        <dbReference type="Rhea" id="RHEA:46608"/>
        <dbReference type="Rhea" id="RHEA-COMP:11060"/>
        <dbReference type="Rhea" id="RHEA-COMP:11605"/>
        <dbReference type="ChEBI" id="CHEBI:15378"/>
        <dbReference type="ChEBI" id="CHEBI:30013"/>
        <dbReference type="ChEBI" id="CHEBI:30616"/>
        <dbReference type="ChEBI" id="CHEBI:61977"/>
        <dbReference type="ChEBI" id="CHEBI:456216"/>
        <dbReference type="EC" id="2.7.11.1"/>
    </reaction>
</comment>
<evidence type="ECO:0000313" key="20">
    <source>
        <dbReference type="Ensembl" id="ENSMMOP00000024679.1"/>
    </source>
</evidence>
<keyword evidence="9" id="KW-0418">Kinase</keyword>
<dbReference type="FunFam" id="3.30.200.20:FF:000229">
    <property type="entry name" value="Serine/threonine-protein kinase Chk1"/>
    <property type="match status" value="1"/>
</dbReference>
<evidence type="ECO:0000256" key="14">
    <source>
        <dbReference type="ARBA" id="ARBA00032547"/>
    </source>
</evidence>
<evidence type="ECO:0000313" key="21">
    <source>
        <dbReference type="Proteomes" id="UP000261620"/>
    </source>
</evidence>
<dbReference type="Proteomes" id="UP000261620">
    <property type="component" value="Unplaced"/>
</dbReference>
<sequence length="401" mass="45335">MAVPFVQDWDLIQTLGEGAYGEVRLLVNRQTEEAVAVKVIDTSQAKDCAENVKKEVCVHKMLNHANIVRFFGHRKEGPTVYLFLEYCTGGELFDRIEPDVGMAEKEAHRFFLQLISAVEYLHGIGITHRDIKPENILLDDKDNLKLTDFGLATMFRFKGRERLLSRLCGTLPYVAPELLSQTEYKAQPADIWACGIVLAAMLAGELPWDQPTENCQEYSDWLQKKTYLSPWKKIQPMPLSLLSKLLLASPNKRITIADIQKDRWFTQGNFFLCSDDKMQFSSSQPDFAAGGWEAMLFVSQTEGQVSFSQPTKPEHMLLGSQLLGTPGASQTPWQRLVRRLTRFFTTVNADASLTALKDACDCLALGFKLTCNKQGDGLEFKRHFVKIKQKLSDIISTQKIT</sequence>
<feature type="domain" description="Protein kinase" evidence="19">
    <location>
        <begin position="9"/>
        <end position="265"/>
    </location>
</feature>
<accession>A0A3Q3XF93</accession>
<dbReference type="GO" id="GO:0004674">
    <property type="term" value="F:protein serine/threonine kinase activity"/>
    <property type="evidence" value="ECO:0007669"/>
    <property type="project" value="UniProtKB-KW"/>
</dbReference>
<dbReference type="GO" id="GO:0000077">
    <property type="term" value="P:DNA damage checkpoint signaling"/>
    <property type="evidence" value="ECO:0007669"/>
    <property type="project" value="InterPro"/>
</dbReference>
<dbReference type="Gene3D" id="3.30.200.20">
    <property type="entry name" value="Phosphorylase Kinase, domain 1"/>
    <property type="match status" value="1"/>
</dbReference>
<dbReference type="OMA" id="KSCMNQX"/>
<dbReference type="PROSITE" id="PS50011">
    <property type="entry name" value="PROTEIN_KINASE_DOM"/>
    <property type="match status" value="1"/>
</dbReference>
<dbReference type="InterPro" id="IPR017441">
    <property type="entry name" value="Protein_kinase_ATP_BS"/>
</dbReference>
<reference evidence="20" key="1">
    <citation type="submission" date="2025-08" db="UniProtKB">
        <authorList>
            <consortium name="Ensembl"/>
        </authorList>
    </citation>
    <scope>IDENTIFICATION</scope>
</reference>
<evidence type="ECO:0000256" key="12">
    <source>
        <dbReference type="ARBA" id="ARBA00023306"/>
    </source>
</evidence>
<dbReference type="FunFam" id="1.10.510.10:FF:000301">
    <property type="entry name" value="Serine/threonine-protein kinase Chk1"/>
    <property type="match status" value="1"/>
</dbReference>
<comment type="catalytic activity">
    <reaction evidence="16">
        <text>L-seryl-[protein] + ATP = O-phospho-L-seryl-[protein] + ADP + H(+)</text>
        <dbReference type="Rhea" id="RHEA:17989"/>
        <dbReference type="Rhea" id="RHEA-COMP:9863"/>
        <dbReference type="Rhea" id="RHEA-COMP:11604"/>
        <dbReference type="ChEBI" id="CHEBI:15378"/>
        <dbReference type="ChEBI" id="CHEBI:29999"/>
        <dbReference type="ChEBI" id="CHEBI:30616"/>
        <dbReference type="ChEBI" id="CHEBI:83421"/>
        <dbReference type="ChEBI" id="CHEBI:456216"/>
        <dbReference type="EC" id="2.7.11.1"/>
    </reaction>
</comment>
<protein>
    <recommendedName>
        <fullName evidence="4">Serine/threonine-protein kinase Chk1</fullName>
        <ecNumber evidence="3">2.7.11.1</ecNumber>
    </recommendedName>
    <alternativeName>
        <fullName evidence="13">CHK1 checkpoint homolog</fullName>
    </alternativeName>
    <alternativeName>
        <fullName evidence="14">Checkpoint kinase-1</fullName>
    </alternativeName>
</protein>
<dbReference type="STRING" id="94237.ENSMMOP00000024679"/>
<evidence type="ECO:0000256" key="5">
    <source>
        <dbReference type="ARBA" id="ARBA00022527"/>
    </source>
</evidence>
<feature type="binding site" evidence="17">
    <location>
        <position position="38"/>
    </location>
    <ligand>
        <name>ATP</name>
        <dbReference type="ChEBI" id="CHEBI:30616"/>
    </ligand>
</feature>
<keyword evidence="12" id="KW-0131">Cell cycle</keyword>
<evidence type="ECO:0000256" key="15">
    <source>
        <dbReference type="ARBA" id="ARBA00047899"/>
    </source>
</evidence>
<dbReference type="SMART" id="SM00220">
    <property type="entry name" value="S_TKc"/>
    <property type="match status" value="1"/>
</dbReference>
<dbReference type="SUPFAM" id="SSF56112">
    <property type="entry name" value="Protein kinase-like (PK-like)"/>
    <property type="match status" value="1"/>
</dbReference>
<keyword evidence="10 17" id="KW-0067">ATP-binding</keyword>
<dbReference type="Gene3D" id="1.10.510.10">
    <property type="entry name" value="Transferase(Phosphotransferase) domain 1"/>
    <property type="match status" value="1"/>
</dbReference>
<dbReference type="InterPro" id="IPR000719">
    <property type="entry name" value="Prot_kinase_dom"/>
</dbReference>
<dbReference type="CDD" id="cd14069">
    <property type="entry name" value="STKc_Chk1"/>
    <property type="match status" value="1"/>
</dbReference>
<evidence type="ECO:0000256" key="8">
    <source>
        <dbReference type="ARBA" id="ARBA00022763"/>
    </source>
</evidence>
<evidence type="ECO:0000256" key="16">
    <source>
        <dbReference type="ARBA" id="ARBA00048679"/>
    </source>
</evidence>
<dbReference type="InterPro" id="IPR011009">
    <property type="entry name" value="Kinase-like_dom_sf"/>
</dbReference>
<evidence type="ECO:0000256" key="7">
    <source>
        <dbReference type="ARBA" id="ARBA00022741"/>
    </source>
</evidence>
<evidence type="ECO:0000256" key="18">
    <source>
        <dbReference type="RuleBase" id="RU000304"/>
    </source>
</evidence>
<dbReference type="PANTHER" id="PTHR24346:SF107">
    <property type="entry name" value="SERINE_THREONINE-PROTEIN KINASE CHK1"/>
    <property type="match status" value="1"/>
</dbReference>
<dbReference type="EC" id="2.7.11.1" evidence="3"/>
<keyword evidence="21" id="KW-1185">Reference proteome</keyword>
<keyword evidence="5 18" id="KW-0723">Serine/threonine-protein kinase</keyword>
<organism evidence="20 21">
    <name type="scientific">Mola mola</name>
    <name type="common">Ocean sunfish</name>
    <name type="synonym">Tetraodon mola</name>
    <dbReference type="NCBI Taxonomy" id="94237"/>
    <lineage>
        <taxon>Eukaryota</taxon>
        <taxon>Metazoa</taxon>
        <taxon>Chordata</taxon>
        <taxon>Craniata</taxon>
        <taxon>Vertebrata</taxon>
        <taxon>Euteleostomi</taxon>
        <taxon>Actinopterygii</taxon>
        <taxon>Neopterygii</taxon>
        <taxon>Teleostei</taxon>
        <taxon>Neoteleostei</taxon>
        <taxon>Acanthomorphata</taxon>
        <taxon>Eupercaria</taxon>
        <taxon>Tetraodontiformes</taxon>
        <taxon>Molidae</taxon>
        <taxon>Mola</taxon>
    </lineage>
</organism>
<comment type="similarity">
    <text evidence="2">Belongs to the protein kinase superfamily. CAMK Ser/Thr protein kinase family. NIM1 subfamily.</text>
</comment>
<keyword evidence="8" id="KW-0227">DNA damage</keyword>
<keyword evidence="6" id="KW-0808">Transferase</keyword>
<evidence type="ECO:0000256" key="11">
    <source>
        <dbReference type="ARBA" id="ARBA00023242"/>
    </source>
</evidence>
<dbReference type="InterPro" id="IPR034670">
    <property type="entry name" value="Chk1_catalytic_dom"/>
</dbReference>
<comment type="subcellular location">
    <subcellularLocation>
        <location evidence="1">Nucleus</location>
    </subcellularLocation>
</comment>
<evidence type="ECO:0000256" key="6">
    <source>
        <dbReference type="ARBA" id="ARBA00022679"/>
    </source>
</evidence>
<dbReference type="Pfam" id="PF00069">
    <property type="entry name" value="Pkinase"/>
    <property type="match status" value="1"/>
</dbReference>
<dbReference type="AlphaFoldDB" id="A0A3Q3XF93"/>
<evidence type="ECO:0000256" key="9">
    <source>
        <dbReference type="ARBA" id="ARBA00022777"/>
    </source>
</evidence>
<dbReference type="InterPro" id="IPR008271">
    <property type="entry name" value="Ser/Thr_kinase_AS"/>
</dbReference>
<dbReference type="PROSITE" id="PS00107">
    <property type="entry name" value="PROTEIN_KINASE_ATP"/>
    <property type="match status" value="1"/>
</dbReference>
<keyword evidence="11" id="KW-0539">Nucleus</keyword>
<evidence type="ECO:0000256" key="17">
    <source>
        <dbReference type="PROSITE-ProRule" id="PRU10141"/>
    </source>
</evidence>
<evidence type="ECO:0000256" key="4">
    <source>
        <dbReference type="ARBA" id="ARBA00022045"/>
    </source>
</evidence>
<reference evidence="20" key="2">
    <citation type="submission" date="2025-09" db="UniProtKB">
        <authorList>
            <consortium name="Ensembl"/>
        </authorList>
    </citation>
    <scope>IDENTIFICATION</scope>
</reference>
<keyword evidence="7 17" id="KW-0547">Nucleotide-binding</keyword>
<evidence type="ECO:0000256" key="13">
    <source>
        <dbReference type="ARBA" id="ARBA00030691"/>
    </source>
</evidence>
<evidence type="ECO:0000256" key="2">
    <source>
        <dbReference type="ARBA" id="ARBA00010791"/>
    </source>
</evidence>
<evidence type="ECO:0000256" key="3">
    <source>
        <dbReference type="ARBA" id="ARBA00012513"/>
    </source>
</evidence>
<dbReference type="PANTHER" id="PTHR24346">
    <property type="entry name" value="MAP/MICROTUBULE AFFINITY-REGULATING KINASE"/>
    <property type="match status" value="1"/>
</dbReference>
<dbReference type="PROSITE" id="PS00108">
    <property type="entry name" value="PROTEIN_KINASE_ST"/>
    <property type="match status" value="1"/>
</dbReference>
<proteinExistence type="inferred from homology"/>